<accession>I4HIC4</accession>
<name>I4HIC4_MICAE</name>
<dbReference type="EMBL" id="CAIO01000054">
    <property type="protein sequence ID" value="CCI21798.1"/>
    <property type="molecule type" value="Genomic_DNA"/>
</dbReference>
<dbReference type="InterPro" id="IPR005368">
    <property type="entry name" value="UPF0175"/>
</dbReference>
<dbReference type="HOGENOM" id="CLU_154570_4_2_3"/>
<sequence length="66" mass="7714">MTKILLEIPDEVADNLRIPPDECANRVRIELAIRLYQKQILSLGKARELTQLSKWDFHELLAQENI</sequence>
<dbReference type="PANTHER" id="PTHR37525:SF1">
    <property type="entry name" value="UPF0175 PROTEIN SSL1255"/>
    <property type="match status" value="1"/>
</dbReference>
<gene>
    <name evidence="2" type="ORF">MICAH_1470005</name>
</gene>
<dbReference type="InterPro" id="IPR052264">
    <property type="entry name" value="UPF0175_domain"/>
</dbReference>
<reference evidence="2 3" key="1">
    <citation type="submission" date="2012-04" db="EMBL/GenBank/DDBJ databases">
        <authorList>
            <person name="Genoscope - CEA"/>
        </authorList>
    </citation>
    <scope>NUCLEOTIDE SEQUENCE [LARGE SCALE GENOMIC DNA]</scope>
    <source>
        <strain evidence="2 3">9809</strain>
    </source>
</reference>
<dbReference type="PANTHER" id="PTHR37525">
    <property type="entry name" value="UPF0175 PROTEIN SSL1255"/>
    <property type="match status" value="1"/>
</dbReference>
<dbReference type="Pfam" id="PF03683">
    <property type="entry name" value="UPF0175"/>
    <property type="match status" value="1"/>
</dbReference>
<evidence type="ECO:0000313" key="3">
    <source>
        <dbReference type="Proteomes" id="UP000004775"/>
    </source>
</evidence>
<evidence type="ECO:0000313" key="2">
    <source>
        <dbReference type="EMBL" id="CCI21798.1"/>
    </source>
</evidence>
<dbReference type="Proteomes" id="UP000004775">
    <property type="component" value="Unassembled WGS sequence"/>
</dbReference>
<organism evidence="2 3">
    <name type="scientific">Microcystis aeruginosa PCC 9809</name>
    <dbReference type="NCBI Taxonomy" id="1160285"/>
    <lineage>
        <taxon>Bacteria</taxon>
        <taxon>Bacillati</taxon>
        <taxon>Cyanobacteriota</taxon>
        <taxon>Cyanophyceae</taxon>
        <taxon>Oscillatoriophycideae</taxon>
        <taxon>Chroococcales</taxon>
        <taxon>Microcystaceae</taxon>
        <taxon>Microcystis</taxon>
    </lineage>
</organism>
<protein>
    <submittedName>
        <fullName evidence="2">Uncharacterized protein</fullName>
    </submittedName>
</protein>
<comment type="similarity">
    <text evidence="1">Belongs to the UPF0175 family.</text>
</comment>
<dbReference type="AlphaFoldDB" id="I4HIC4"/>
<comment type="caution">
    <text evidence="2">The sequence shown here is derived from an EMBL/GenBank/DDBJ whole genome shotgun (WGS) entry which is preliminary data.</text>
</comment>
<proteinExistence type="inferred from homology"/>
<dbReference type="RefSeq" id="WP_002795775.1">
    <property type="nucleotide sequence ID" value="NZ_HE973750.1"/>
</dbReference>
<evidence type="ECO:0000256" key="1">
    <source>
        <dbReference type="ARBA" id="ARBA00005651"/>
    </source>
</evidence>